<dbReference type="OrthoDB" id="2414723at2759"/>
<dbReference type="InterPro" id="IPR003131">
    <property type="entry name" value="T1-type_BTB"/>
</dbReference>
<dbReference type="Pfam" id="PF02214">
    <property type="entry name" value="BTB_2"/>
    <property type="match status" value="1"/>
</dbReference>
<organism evidence="5 6">
    <name type="scientific">Scyliorhinus torazame</name>
    <name type="common">Cloudy catshark</name>
    <name type="synonym">Catulus torazame</name>
    <dbReference type="NCBI Taxonomy" id="75743"/>
    <lineage>
        <taxon>Eukaryota</taxon>
        <taxon>Metazoa</taxon>
        <taxon>Chordata</taxon>
        <taxon>Craniata</taxon>
        <taxon>Vertebrata</taxon>
        <taxon>Chondrichthyes</taxon>
        <taxon>Elasmobranchii</taxon>
        <taxon>Galeomorphii</taxon>
        <taxon>Galeoidea</taxon>
        <taxon>Carcharhiniformes</taxon>
        <taxon>Scyliorhinidae</taxon>
        <taxon>Scyliorhinus</taxon>
    </lineage>
</organism>
<dbReference type="PANTHER" id="PTHR14499">
    <property type="entry name" value="POTASSIUM CHANNEL TETRAMERIZATION DOMAIN-CONTAINING"/>
    <property type="match status" value="1"/>
</dbReference>
<dbReference type="InterPro" id="IPR045763">
    <property type="entry name" value="KCTD11/21_C"/>
</dbReference>
<evidence type="ECO:0000313" key="5">
    <source>
        <dbReference type="EMBL" id="GCB66458.1"/>
    </source>
</evidence>
<dbReference type="AlphaFoldDB" id="A0A401NZZ2"/>
<dbReference type="STRING" id="75743.A0A401NZZ2"/>
<dbReference type="Proteomes" id="UP000288216">
    <property type="component" value="Unassembled WGS sequence"/>
</dbReference>
<dbReference type="SUPFAM" id="SSF54695">
    <property type="entry name" value="POZ domain"/>
    <property type="match status" value="1"/>
</dbReference>
<protein>
    <recommendedName>
        <fullName evidence="4">BTB domain-containing protein</fullName>
    </recommendedName>
</protein>
<evidence type="ECO:0000256" key="3">
    <source>
        <dbReference type="ARBA" id="ARBA00022786"/>
    </source>
</evidence>
<sequence>MSEPITLNVGGTLYTTSQKTLTRYPESMLGLMFTGIMTTSVDQRGNYFIDRDGKMFRYILNFLRTSHLDLPVNFQELDLLNREADFFQIQPLLEALQMVKPPVTEIKKNVMLNIIHNSKLHNVGSSTVKIVSVQVFSTSCALLKILSSKFYYVFNGENVSAGTNLEDLKFISLEWVESNGTRMERHYVMQNWKSLYVSPSHQGIRNLEMFVQQIIKIAVDGGFLLHSIPSVLSDPVILHFTQY</sequence>
<gene>
    <name evidence="5" type="ORF">scyTo_0013572</name>
</gene>
<dbReference type="Gene3D" id="3.30.710.10">
    <property type="entry name" value="Potassium Channel Kv1.1, Chain A"/>
    <property type="match status" value="1"/>
</dbReference>
<evidence type="ECO:0000256" key="1">
    <source>
        <dbReference type="ARBA" id="ARBA00004906"/>
    </source>
</evidence>
<evidence type="ECO:0000256" key="2">
    <source>
        <dbReference type="ARBA" id="ARBA00022604"/>
    </source>
</evidence>
<comment type="pathway">
    <text evidence="1">Protein modification; protein ubiquitination.</text>
</comment>
<dbReference type="InterPro" id="IPR011333">
    <property type="entry name" value="SKP1/BTB/POZ_sf"/>
</dbReference>
<reference evidence="5 6" key="1">
    <citation type="journal article" date="2018" name="Nat. Ecol. Evol.">
        <title>Shark genomes provide insights into elasmobranch evolution and the origin of vertebrates.</title>
        <authorList>
            <person name="Hara Y"/>
            <person name="Yamaguchi K"/>
            <person name="Onimaru K"/>
            <person name="Kadota M"/>
            <person name="Koyanagi M"/>
            <person name="Keeley SD"/>
            <person name="Tatsumi K"/>
            <person name="Tanaka K"/>
            <person name="Motone F"/>
            <person name="Kageyama Y"/>
            <person name="Nozu R"/>
            <person name="Adachi N"/>
            <person name="Nishimura O"/>
            <person name="Nakagawa R"/>
            <person name="Tanegashima C"/>
            <person name="Kiyatake I"/>
            <person name="Matsumoto R"/>
            <person name="Murakumo K"/>
            <person name="Nishida K"/>
            <person name="Terakita A"/>
            <person name="Kuratani S"/>
            <person name="Sato K"/>
            <person name="Hyodo S Kuraku.S."/>
        </authorList>
    </citation>
    <scope>NUCLEOTIDE SEQUENCE [LARGE SCALE GENOMIC DNA]</scope>
</reference>
<dbReference type="GO" id="GO:0051260">
    <property type="term" value="P:protein homooligomerization"/>
    <property type="evidence" value="ECO:0007669"/>
    <property type="project" value="InterPro"/>
</dbReference>
<dbReference type="OMA" id="MERHYVM"/>
<dbReference type="UniPathway" id="UPA00143"/>
<feature type="domain" description="BTB" evidence="4">
    <location>
        <begin position="3"/>
        <end position="104"/>
    </location>
</feature>
<dbReference type="SMART" id="SM00225">
    <property type="entry name" value="BTB"/>
    <property type="match status" value="1"/>
</dbReference>
<evidence type="ECO:0000259" key="4">
    <source>
        <dbReference type="SMART" id="SM00225"/>
    </source>
</evidence>
<proteinExistence type="predicted"/>
<keyword evidence="3" id="KW-0833">Ubl conjugation pathway</keyword>
<dbReference type="Pfam" id="PF19329">
    <property type="entry name" value="KCTD11_21_C"/>
    <property type="match status" value="1"/>
</dbReference>
<dbReference type="InterPro" id="IPR000210">
    <property type="entry name" value="BTB/POZ_dom"/>
</dbReference>
<comment type="caution">
    <text evidence="5">The sequence shown here is derived from an EMBL/GenBank/DDBJ whole genome shotgun (WGS) entry which is preliminary data.</text>
</comment>
<keyword evidence="2" id="KW-0341">Growth regulation</keyword>
<dbReference type="PANTHER" id="PTHR14499:SF144">
    <property type="entry name" value="POTASSIUM CHANNEL TETRAMERISATION-TYPE BTB DOMAIN-CONTAINING PROTEIN"/>
    <property type="match status" value="1"/>
</dbReference>
<name>A0A401NZZ2_SCYTO</name>
<keyword evidence="6" id="KW-1185">Reference proteome</keyword>
<evidence type="ECO:0000313" key="6">
    <source>
        <dbReference type="Proteomes" id="UP000288216"/>
    </source>
</evidence>
<dbReference type="EMBL" id="BFAA01007000">
    <property type="protein sequence ID" value="GCB66458.1"/>
    <property type="molecule type" value="Genomic_DNA"/>
</dbReference>
<accession>A0A401NZZ2</accession>
<dbReference type="GO" id="GO:0016567">
    <property type="term" value="P:protein ubiquitination"/>
    <property type="evidence" value="ECO:0007669"/>
    <property type="project" value="UniProtKB-UniPathway"/>
</dbReference>